<dbReference type="Gene3D" id="3.40.50.10330">
    <property type="entry name" value="Probable inorganic polyphosphate/atp-NAD kinase, domain 1"/>
    <property type="match status" value="1"/>
</dbReference>
<keyword evidence="2 6" id="KW-0418">Kinase</keyword>
<comment type="catalytic activity">
    <reaction evidence="5 6">
        <text>NAD(+) + ATP = ADP + NADP(+) + H(+)</text>
        <dbReference type="Rhea" id="RHEA:18629"/>
        <dbReference type="ChEBI" id="CHEBI:15378"/>
        <dbReference type="ChEBI" id="CHEBI:30616"/>
        <dbReference type="ChEBI" id="CHEBI:57540"/>
        <dbReference type="ChEBI" id="CHEBI:58349"/>
        <dbReference type="ChEBI" id="CHEBI:456216"/>
        <dbReference type="EC" id="2.7.1.23"/>
    </reaction>
</comment>
<dbReference type="Proteomes" id="UP000198651">
    <property type="component" value="Chromosome I"/>
</dbReference>
<dbReference type="STRING" id="1561003.Ark11_1232"/>
<dbReference type="OrthoDB" id="9774737at2"/>
<evidence type="ECO:0000313" key="8">
    <source>
        <dbReference type="Proteomes" id="UP000198651"/>
    </source>
</evidence>
<comment type="similarity">
    <text evidence="6">Belongs to the NAD kinase family.</text>
</comment>
<feature type="binding site" evidence="6">
    <location>
        <position position="165"/>
    </location>
    <ligand>
        <name>NAD(+)</name>
        <dbReference type="ChEBI" id="CHEBI:57540"/>
    </ligand>
</feature>
<dbReference type="InterPro" id="IPR017437">
    <property type="entry name" value="ATP-NAD_kinase_PpnK-typ_C"/>
</dbReference>
<accession>A0A0S4M7B8</accession>
<evidence type="ECO:0000256" key="2">
    <source>
        <dbReference type="ARBA" id="ARBA00022777"/>
    </source>
</evidence>
<feature type="active site" description="Proton acceptor" evidence="6">
    <location>
        <position position="80"/>
    </location>
</feature>
<dbReference type="PATRIC" id="fig|1561003.3.peg.1269"/>
<feature type="binding site" evidence="6">
    <location>
        <position position="184"/>
    </location>
    <ligand>
        <name>NAD(+)</name>
        <dbReference type="ChEBI" id="CHEBI:57540"/>
    </ligand>
</feature>
<sequence length="294" mass="32725">MKKKFSKIGLVVKSDLQRTNLVAIENVIAAFAKNDCIIYTTAELFKTIKERKSDLTEIIIPCEINSLHENIDLGIACGGDGTLMHLARAVVGHEIPIMGIHFGRFGFLMDVSSDRLEQQIDSIFQGKYTVEHRITLQFCAPQSTQNIGFKFAINDVLIHRGTYNRLTEFIIKIDDHELPGIRADGIIVASSTGSTGYSLSAQGSIIHPQLDAITVTPICSHNIGINNRQMVLPGNSKIEIWSPDSETTVQVDGRKYDPLIDTGKSIEITGKHRGLSMIHPIDYNYFKKLRSKFP</sequence>
<name>A0A0S4M7B8_9BURK</name>
<dbReference type="GO" id="GO:0003951">
    <property type="term" value="F:NAD+ kinase activity"/>
    <property type="evidence" value="ECO:0007669"/>
    <property type="project" value="UniProtKB-UniRule"/>
</dbReference>
<dbReference type="GO" id="GO:0006741">
    <property type="term" value="P:NADP+ biosynthetic process"/>
    <property type="evidence" value="ECO:0007669"/>
    <property type="project" value="UniProtKB-UniRule"/>
</dbReference>
<proteinExistence type="inferred from homology"/>
<evidence type="ECO:0000256" key="1">
    <source>
        <dbReference type="ARBA" id="ARBA00022679"/>
    </source>
</evidence>
<reference evidence="8" key="1">
    <citation type="submission" date="2015-11" db="EMBL/GenBank/DDBJ databases">
        <authorList>
            <person name="Seth-Smith H.M.B."/>
        </authorList>
    </citation>
    <scope>NUCLEOTIDE SEQUENCE [LARGE SCALE GENOMIC DNA]</scope>
    <source>
        <strain evidence="8">2013Ark11</strain>
    </source>
</reference>
<feature type="binding site" evidence="6">
    <location>
        <begin position="195"/>
        <end position="200"/>
    </location>
    <ligand>
        <name>NAD(+)</name>
        <dbReference type="ChEBI" id="CHEBI:57540"/>
    </ligand>
</feature>
<dbReference type="Pfam" id="PF01513">
    <property type="entry name" value="NAD_kinase"/>
    <property type="match status" value="1"/>
</dbReference>
<dbReference type="RefSeq" id="WP_157722298.1">
    <property type="nucleotide sequence ID" value="NZ_LN906597.1"/>
</dbReference>
<keyword evidence="6" id="KW-0547">Nucleotide-binding</keyword>
<dbReference type="GO" id="GO:0019674">
    <property type="term" value="P:NAD+ metabolic process"/>
    <property type="evidence" value="ECO:0007669"/>
    <property type="project" value="InterPro"/>
</dbReference>
<dbReference type="InterPro" id="IPR016064">
    <property type="entry name" value="NAD/diacylglycerol_kinase_sf"/>
</dbReference>
<feature type="binding site" evidence="6">
    <location>
        <position position="182"/>
    </location>
    <ligand>
        <name>NAD(+)</name>
        <dbReference type="ChEBI" id="CHEBI:57540"/>
    </ligand>
</feature>
<dbReference type="Pfam" id="PF20143">
    <property type="entry name" value="NAD_kinase_C"/>
    <property type="match status" value="1"/>
</dbReference>
<dbReference type="GO" id="GO:0051287">
    <property type="term" value="F:NAD binding"/>
    <property type="evidence" value="ECO:0007669"/>
    <property type="project" value="UniProtKB-ARBA"/>
</dbReference>
<organism evidence="7 8">
    <name type="scientific">Candidatus Ichthyocystis hellenicum</name>
    <dbReference type="NCBI Taxonomy" id="1561003"/>
    <lineage>
        <taxon>Bacteria</taxon>
        <taxon>Pseudomonadati</taxon>
        <taxon>Pseudomonadota</taxon>
        <taxon>Betaproteobacteria</taxon>
        <taxon>Burkholderiales</taxon>
        <taxon>Candidatus Ichthyocystis</taxon>
    </lineage>
</organism>
<comment type="function">
    <text evidence="6">Involved in the regulation of the intracellular balance of NAD and NADP, and is a key enzyme in the biosynthesis of NADP. Catalyzes specifically the phosphorylation on 2'-hydroxyl of the adenosine moiety of NAD to yield NADP.</text>
</comment>
<dbReference type="GO" id="GO:0046872">
    <property type="term" value="F:metal ion binding"/>
    <property type="evidence" value="ECO:0007669"/>
    <property type="project" value="UniProtKB-UniRule"/>
</dbReference>
<dbReference type="PANTHER" id="PTHR20275:SF0">
    <property type="entry name" value="NAD KINASE"/>
    <property type="match status" value="1"/>
</dbReference>
<dbReference type="InterPro" id="IPR017438">
    <property type="entry name" value="ATP-NAD_kinase_N"/>
</dbReference>
<dbReference type="GO" id="GO:0005524">
    <property type="term" value="F:ATP binding"/>
    <property type="evidence" value="ECO:0007669"/>
    <property type="project" value="UniProtKB-KW"/>
</dbReference>
<keyword evidence="3 6" id="KW-0521">NADP</keyword>
<feature type="binding site" evidence="6">
    <location>
        <begin position="154"/>
        <end position="155"/>
    </location>
    <ligand>
        <name>NAD(+)</name>
        <dbReference type="ChEBI" id="CHEBI:57540"/>
    </ligand>
</feature>
<evidence type="ECO:0000256" key="3">
    <source>
        <dbReference type="ARBA" id="ARBA00022857"/>
    </source>
</evidence>
<protein>
    <recommendedName>
        <fullName evidence="6">NAD kinase</fullName>
        <ecNumber evidence="6">2.7.1.23</ecNumber>
    </recommendedName>
    <alternativeName>
        <fullName evidence="6">ATP-dependent NAD kinase</fullName>
    </alternativeName>
</protein>
<dbReference type="EC" id="2.7.1.23" evidence="6"/>
<evidence type="ECO:0000313" key="7">
    <source>
        <dbReference type="EMBL" id="CUT18040.1"/>
    </source>
</evidence>
<keyword evidence="8" id="KW-1185">Reference proteome</keyword>
<feature type="binding site" evidence="6">
    <location>
        <position position="85"/>
    </location>
    <ligand>
        <name>NAD(+)</name>
        <dbReference type="ChEBI" id="CHEBI:57540"/>
    </ligand>
</feature>
<keyword evidence="6" id="KW-0067">ATP-binding</keyword>
<keyword evidence="6" id="KW-0963">Cytoplasm</keyword>
<comment type="subcellular location">
    <subcellularLocation>
        <location evidence="6">Cytoplasm</location>
    </subcellularLocation>
</comment>
<comment type="cofactor">
    <cofactor evidence="6">
        <name>a divalent metal cation</name>
        <dbReference type="ChEBI" id="CHEBI:60240"/>
    </cofactor>
</comment>
<dbReference type="SUPFAM" id="SSF111331">
    <property type="entry name" value="NAD kinase/diacylglycerol kinase-like"/>
    <property type="match status" value="1"/>
</dbReference>
<dbReference type="InterPro" id="IPR002504">
    <property type="entry name" value="NADK"/>
</dbReference>
<evidence type="ECO:0000256" key="4">
    <source>
        <dbReference type="ARBA" id="ARBA00023027"/>
    </source>
</evidence>
<dbReference type="HAMAP" id="MF_00361">
    <property type="entry name" value="NAD_kinase"/>
    <property type="match status" value="1"/>
</dbReference>
<keyword evidence="4 6" id="KW-0520">NAD</keyword>
<dbReference type="Gene3D" id="2.60.200.30">
    <property type="entry name" value="Probable inorganic polyphosphate/atp-NAD kinase, domain 2"/>
    <property type="match status" value="1"/>
</dbReference>
<feature type="binding site" evidence="6">
    <location>
        <begin position="80"/>
        <end position="81"/>
    </location>
    <ligand>
        <name>NAD(+)</name>
        <dbReference type="ChEBI" id="CHEBI:57540"/>
    </ligand>
</feature>
<keyword evidence="1 6" id="KW-0808">Transferase</keyword>
<dbReference type="GO" id="GO:0005737">
    <property type="term" value="C:cytoplasm"/>
    <property type="evidence" value="ECO:0007669"/>
    <property type="project" value="UniProtKB-SubCell"/>
</dbReference>
<gene>
    <name evidence="7" type="primary">ppnK</name>
    <name evidence="6" type="synonym">nadK</name>
    <name evidence="7" type="ORF">Ark11_1232</name>
</gene>
<dbReference type="EMBL" id="LN906597">
    <property type="protein sequence ID" value="CUT18040.1"/>
    <property type="molecule type" value="Genomic_DNA"/>
</dbReference>
<evidence type="ECO:0000256" key="6">
    <source>
        <dbReference type="HAMAP-Rule" id="MF_00361"/>
    </source>
</evidence>
<evidence type="ECO:0000256" key="5">
    <source>
        <dbReference type="ARBA" id="ARBA00047925"/>
    </source>
</evidence>
<comment type="caution">
    <text evidence="6">Lacks conserved residue(s) required for the propagation of feature annotation.</text>
</comment>
<dbReference type="PANTHER" id="PTHR20275">
    <property type="entry name" value="NAD KINASE"/>
    <property type="match status" value="1"/>
</dbReference>
<dbReference type="AlphaFoldDB" id="A0A0S4M7B8"/>